<accession>A0A1Y5IFY7</accession>
<name>A0A1Y5IFY7_OSTTA</name>
<reference evidence="1" key="1">
    <citation type="submission" date="2017-04" db="EMBL/GenBank/DDBJ databases">
        <title>Population genomics of picophytoplankton unveils novel chromosome hypervariability.</title>
        <authorList>
            <consortium name="DOE Joint Genome Institute"/>
            <person name="Blanc-Mathieu R."/>
            <person name="Krasovec M."/>
            <person name="Hebrard M."/>
            <person name="Yau S."/>
            <person name="Desgranges E."/>
            <person name="Martin J."/>
            <person name="Schackwitz W."/>
            <person name="Kuo A."/>
            <person name="Salin G."/>
            <person name="Donnadieu C."/>
            <person name="Desdevises Y."/>
            <person name="Sanchez-Ferandin S."/>
            <person name="Moreau H."/>
            <person name="Rivals E."/>
            <person name="Grigoriev I.V."/>
            <person name="Grimsley N."/>
            <person name="Eyre-Walker A."/>
            <person name="Piganeau G."/>
        </authorList>
    </citation>
    <scope>NUCLEOTIDE SEQUENCE [LARGE SCALE GENOMIC DNA]</scope>
    <source>
        <strain evidence="1">RCC 1115</strain>
    </source>
</reference>
<proteinExistence type="predicted"/>
<dbReference type="AlphaFoldDB" id="A0A1Y5IFY7"/>
<dbReference type="Proteomes" id="UP000195557">
    <property type="component" value="Unassembled WGS sequence"/>
</dbReference>
<organism evidence="1">
    <name type="scientific">Ostreococcus tauri</name>
    <name type="common">Marine green alga</name>
    <dbReference type="NCBI Taxonomy" id="70448"/>
    <lineage>
        <taxon>Eukaryota</taxon>
        <taxon>Viridiplantae</taxon>
        <taxon>Chlorophyta</taxon>
        <taxon>Mamiellophyceae</taxon>
        <taxon>Mamiellales</taxon>
        <taxon>Bathycoccaceae</taxon>
        <taxon>Ostreococcus</taxon>
    </lineage>
</organism>
<dbReference type="EMBL" id="KZ155774">
    <property type="protein sequence ID" value="OUS48466.1"/>
    <property type="molecule type" value="Genomic_DNA"/>
</dbReference>
<gene>
    <name evidence="1" type="ORF">BE221DRAFT_68797</name>
</gene>
<sequence>MSSCDIARARELFPSSSSSDDPIEPFTVFGTIEKLFEVRVMDDANGGTKIIGRKRGITAKACTNVIPASRIPARGAPTPDRASACEVAEVVGEIKETKDMLRACAPACSNSCGRAVGEYANAQERGTGFGLPKEARQKVLKSCTVTCGKDCERAGKSYSYEIPFRF</sequence>
<protein>
    <submittedName>
        <fullName evidence="1">Uncharacterized protein</fullName>
    </submittedName>
</protein>
<evidence type="ECO:0000313" key="1">
    <source>
        <dbReference type="EMBL" id="OUS48466.1"/>
    </source>
</evidence>